<dbReference type="EMBL" id="BK015474">
    <property type="protein sequence ID" value="DAE08759.1"/>
    <property type="molecule type" value="Genomic_DNA"/>
</dbReference>
<accession>A0A8S5PNL2</accession>
<evidence type="ECO:0000313" key="1">
    <source>
        <dbReference type="EMBL" id="DAE08759.1"/>
    </source>
</evidence>
<name>A0A8S5PNL2_9CAUD</name>
<organism evidence="1">
    <name type="scientific">Myoviridae sp. ctLjW1</name>
    <dbReference type="NCBI Taxonomy" id="2825084"/>
    <lineage>
        <taxon>Viruses</taxon>
        <taxon>Duplodnaviria</taxon>
        <taxon>Heunggongvirae</taxon>
        <taxon>Uroviricota</taxon>
        <taxon>Caudoviricetes</taxon>
    </lineage>
</organism>
<protein>
    <submittedName>
        <fullName evidence="1">Uncharacterized protein</fullName>
    </submittedName>
</protein>
<proteinExistence type="predicted"/>
<sequence>MQQALPDQLIVSLKEVRVSKILESKSKGMYLQWSLPGYEIVANPEWAE</sequence>
<reference evidence="1" key="1">
    <citation type="journal article" date="2021" name="Proc. Natl. Acad. Sci. U.S.A.">
        <title>A Catalog of Tens of Thousands of Viruses from Human Metagenomes Reveals Hidden Associations with Chronic Diseases.</title>
        <authorList>
            <person name="Tisza M.J."/>
            <person name="Buck C.B."/>
        </authorList>
    </citation>
    <scope>NUCLEOTIDE SEQUENCE</scope>
    <source>
        <strain evidence="1">CtLjW1</strain>
    </source>
</reference>